<dbReference type="PANTHER" id="PTHR13947">
    <property type="entry name" value="GNAT FAMILY N-ACETYLTRANSFERASE"/>
    <property type="match status" value="1"/>
</dbReference>
<keyword evidence="1" id="KW-0808">Transferase</keyword>
<dbReference type="SUPFAM" id="SSF55729">
    <property type="entry name" value="Acyl-CoA N-acyltransferases (Nat)"/>
    <property type="match status" value="1"/>
</dbReference>
<dbReference type="InterPro" id="IPR016181">
    <property type="entry name" value="Acyl_CoA_acyltransferase"/>
</dbReference>
<protein>
    <recommendedName>
        <fullName evidence="3">N-acetyltransferase domain-containing protein</fullName>
    </recommendedName>
</protein>
<sequence>MQMLIRRYEPSDKEAVLTIYRDAIEEHINPAFMFAMTQPLYITISLFIYIGSYVMSGHSVILALISGGAWVGLIYFCCYEFYSGYVRERLHTDMNDIPGHFLSHPDNCFWVAEAEMDGRPQLLGMVAVECKNDSDGKKYGELLRMNVSSSCRRVGLGKRLAKTVEDFCRERGFWKIILSTSSTQRAAEALYYKMGFKLTLVNTQSECPQWMVWMTRAKILYMEKKVM</sequence>
<keyword evidence="2" id="KW-0812">Transmembrane</keyword>
<dbReference type="GO" id="GO:0008080">
    <property type="term" value="F:N-acetyltransferase activity"/>
    <property type="evidence" value="ECO:0007669"/>
    <property type="project" value="InterPro"/>
</dbReference>
<feature type="transmembrane region" description="Helical" evidence="2">
    <location>
        <begin position="60"/>
        <end position="82"/>
    </location>
</feature>
<name>A0A5A9NV86_9TELE</name>
<dbReference type="PROSITE" id="PS51186">
    <property type="entry name" value="GNAT"/>
    <property type="match status" value="1"/>
</dbReference>
<dbReference type="InterPro" id="IPR000182">
    <property type="entry name" value="GNAT_dom"/>
</dbReference>
<evidence type="ECO:0000256" key="2">
    <source>
        <dbReference type="SAM" id="Phobius"/>
    </source>
</evidence>
<dbReference type="Gene3D" id="3.40.630.30">
    <property type="match status" value="1"/>
</dbReference>
<feature type="domain" description="N-acetyltransferase" evidence="3">
    <location>
        <begin position="60"/>
        <end position="219"/>
    </location>
</feature>
<accession>A0A5A9NV86</accession>
<dbReference type="CDD" id="cd04301">
    <property type="entry name" value="NAT_SF"/>
    <property type="match status" value="1"/>
</dbReference>
<dbReference type="Pfam" id="PF00583">
    <property type="entry name" value="Acetyltransf_1"/>
    <property type="match status" value="1"/>
</dbReference>
<evidence type="ECO:0000259" key="3">
    <source>
        <dbReference type="PROSITE" id="PS51186"/>
    </source>
</evidence>
<gene>
    <name evidence="4" type="ORF">E1301_Tti004786</name>
</gene>
<organism evidence="4 5">
    <name type="scientific">Triplophysa tibetana</name>
    <dbReference type="NCBI Taxonomy" id="1572043"/>
    <lineage>
        <taxon>Eukaryota</taxon>
        <taxon>Metazoa</taxon>
        <taxon>Chordata</taxon>
        <taxon>Craniata</taxon>
        <taxon>Vertebrata</taxon>
        <taxon>Euteleostomi</taxon>
        <taxon>Actinopterygii</taxon>
        <taxon>Neopterygii</taxon>
        <taxon>Teleostei</taxon>
        <taxon>Ostariophysi</taxon>
        <taxon>Cypriniformes</taxon>
        <taxon>Nemacheilidae</taxon>
        <taxon>Triplophysa</taxon>
    </lineage>
</organism>
<keyword evidence="2" id="KW-0472">Membrane</keyword>
<evidence type="ECO:0000256" key="1">
    <source>
        <dbReference type="ARBA" id="ARBA00022679"/>
    </source>
</evidence>
<feature type="transmembrane region" description="Helical" evidence="2">
    <location>
        <begin position="31"/>
        <end position="54"/>
    </location>
</feature>
<evidence type="ECO:0000313" key="5">
    <source>
        <dbReference type="Proteomes" id="UP000324632"/>
    </source>
</evidence>
<dbReference type="InterPro" id="IPR050769">
    <property type="entry name" value="NAT_camello-type"/>
</dbReference>
<comment type="caution">
    <text evidence="4">The sequence shown here is derived from an EMBL/GenBank/DDBJ whole genome shotgun (WGS) entry which is preliminary data.</text>
</comment>
<dbReference type="PANTHER" id="PTHR13947:SF58">
    <property type="entry name" value="8B (PUTATIVE,_PSEUDO-RELATED"/>
    <property type="match status" value="1"/>
</dbReference>
<dbReference type="Proteomes" id="UP000324632">
    <property type="component" value="Chromosome 13"/>
</dbReference>
<evidence type="ECO:0000313" key="4">
    <source>
        <dbReference type="EMBL" id="KAA0712629.1"/>
    </source>
</evidence>
<reference evidence="4 5" key="1">
    <citation type="journal article" date="2019" name="Mol. Ecol. Resour.">
        <title>Chromosome-level genome assembly of Triplophysa tibetana, a fish adapted to the harsh high-altitude environment of the Tibetan Plateau.</title>
        <authorList>
            <person name="Yang X."/>
            <person name="Liu H."/>
            <person name="Ma Z."/>
            <person name="Zou Y."/>
            <person name="Zou M."/>
            <person name="Mao Y."/>
            <person name="Li X."/>
            <person name="Wang H."/>
            <person name="Chen T."/>
            <person name="Wang W."/>
            <person name="Yang R."/>
        </authorList>
    </citation>
    <scope>NUCLEOTIDE SEQUENCE [LARGE SCALE GENOMIC DNA]</scope>
    <source>
        <strain evidence="4">TTIB1903HZAU</strain>
        <tissue evidence="4">Muscle</tissue>
    </source>
</reference>
<keyword evidence="2" id="KW-1133">Transmembrane helix</keyword>
<proteinExistence type="predicted"/>
<dbReference type="AlphaFoldDB" id="A0A5A9NV86"/>
<keyword evidence="5" id="KW-1185">Reference proteome</keyword>
<dbReference type="EMBL" id="SOYY01000013">
    <property type="protein sequence ID" value="KAA0712629.1"/>
    <property type="molecule type" value="Genomic_DNA"/>
</dbReference>